<evidence type="ECO:0000313" key="1">
    <source>
        <dbReference type="EMBL" id="KHG10393.1"/>
    </source>
</evidence>
<sequence length="36" mass="4308">MFCYLYSFEMFSSLIITKSPKYLRGMKPKMDLVIII</sequence>
<organism evidence="1 2">
    <name type="scientific">Gossypium arboreum</name>
    <name type="common">Tree cotton</name>
    <name type="synonym">Gossypium nanking</name>
    <dbReference type="NCBI Taxonomy" id="29729"/>
    <lineage>
        <taxon>Eukaryota</taxon>
        <taxon>Viridiplantae</taxon>
        <taxon>Streptophyta</taxon>
        <taxon>Embryophyta</taxon>
        <taxon>Tracheophyta</taxon>
        <taxon>Spermatophyta</taxon>
        <taxon>Magnoliopsida</taxon>
        <taxon>eudicotyledons</taxon>
        <taxon>Gunneridae</taxon>
        <taxon>Pentapetalae</taxon>
        <taxon>rosids</taxon>
        <taxon>malvids</taxon>
        <taxon>Malvales</taxon>
        <taxon>Malvaceae</taxon>
        <taxon>Malvoideae</taxon>
        <taxon>Gossypium</taxon>
    </lineage>
</organism>
<dbReference type="EMBL" id="KN393772">
    <property type="protein sequence ID" value="KHG10393.1"/>
    <property type="molecule type" value="Genomic_DNA"/>
</dbReference>
<dbReference type="Proteomes" id="UP000032142">
    <property type="component" value="Unassembled WGS sequence"/>
</dbReference>
<evidence type="ECO:0000313" key="2">
    <source>
        <dbReference type="Proteomes" id="UP000032142"/>
    </source>
</evidence>
<proteinExistence type="predicted"/>
<gene>
    <name evidence="1" type="ORF">F383_15176</name>
</gene>
<protein>
    <submittedName>
        <fullName evidence="1">Uncharacterized protein</fullName>
    </submittedName>
</protein>
<keyword evidence="2" id="KW-1185">Reference proteome</keyword>
<dbReference type="AlphaFoldDB" id="A0A0B0N7E4"/>
<reference evidence="2" key="1">
    <citation type="submission" date="2014-09" db="EMBL/GenBank/DDBJ databases">
        <authorList>
            <person name="Mudge J."/>
            <person name="Ramaraj T."/>
            <person name="Lindquist I.E."/>
            <person name="Bharti A.K."/>
            <person name="Sundararajan A."/>
            <person name="Cameron C.T."/>
            <person name="Woodward J.E."/>
            <person name="May G.D."/>
            <person name="Brubaker C."/>
            <person name="Broadhvest J."/>
            <person name="Wilkins T.A."/>
        </authorList>
    </citation>
    <scope>NUCLEOTIDE SEQUENCE</scope>
    <source>
        <strain evidence="2">cv. AKA8401</strain>
    </source>
</reference>
<name>A0A0B0N7E4_GOSAR</name>
<accession>A0A0B0N7E4</accession>